<accession>A0A2V3UH12</accession>
<dbReference type="EMBL" id="QJJK01000001">
    <property type="protein sequence ID" value="PXW64399.1"/>
    <property type="molecule type" value="Genomic_DNA"/>
</dbReference>
<dbReference type="AlphaFoldDB" id="A0A2V3UH12"/>
<evidence type="ECO:0000313" key="2">
    <source>
        <dbReference type="EMBL" id="PXW64399.1"/>
    </source>
</evidence>
<sequence>MGAALALSEDIVLELEASRRLAMLNGAADDLDRLLAEDMLWVHASSAVDGKASFIAKFRAGDLRCFDLDYTEPSIRLYGRTALVSGTVNMDVAVFGERRRSTNSYLCVWSLVGNAPQLVHWQSTRVS</sequence>
<feature type="domain" description="DUF4440" evidence="1">
    <location>
        <begin position="12"/>
        <end position="113"/>
    </location>
</feature>
<name>A0A2V3UH12_9HYPH</name>
<gene>
    <name evidence="2" type="ORF">C7450_101154</name>
</gene>
<evidence type="ECO:0000313" key="3">
    <source>
        <dbReference type="Proteomes" id="UP000248021"/>
    </source>
</evidence>
<dbReference type="Gene3D" id="3.10.450.50">
    <property type="match status" value="1"/>
</dbReference>
<reference evidence="2 3" key="1">
    <citation type="submission" date="2018-05" db="EMBL/GenBank/DDBJ databases">
        <title>Genomic Encyclopedia of Type Strains, Phase IV (KMG-IV): sequencing the most valuable type-strain genomes for metagenomic binning, comparative biology and taxonomic classification.</title>
        <authorList>
            <person name="Goeker M."/>
        </authorList>
    </citation>
    <scope>NUCLEOTIDE SEQUENCE [LARGE SCALE GENOMIC DNA]</scope>
    <source>
        <strain evidence="2 3">DSM 6462</strain>
    </source>
</reference>
<dbReference type="SUPFAM" id="SSF54427">
    <property type="entry name" value="NTF2-like"/>
    <property type="match status" value="1"/>
</dbReference>
<comment type="caution">
    <text evidence="2">The sequence shown here is derived from an EMBL/GenBank/DDBJ whole genome shotgun (WGS) entry which is preliminary data.</text>
</comment>
<organism evidence="2 3">
    <name type="scientific">Chelatococcus asaccharovorans</name>
    <dbReference type="NCBI Taxonomy" id="28210"/>
    <lineage>
        <taxon>Bacteria</taxon>
        <taxon>Pseudomonadati</taxon>
        <taxon>Pseudomonadota</taxon>
        <taxon>Alphaproteobacteria</taxon>
        <taxon>Hyphomicrobiales</taxon>
        <taxon>Chelatococcaceae</taxon>
        <taxon>Chelatococcus</taxon>
    </lineage>
</organism>
<dbReference type="InterPro" id="IPR032710">
    <property type="entry name" value="NTF2-like_dom_sf"/>
</dbReference>
<dbReference type="Pfam" id="PF14534">
    <property type="entry name" value="DUF4440"/>
    <property type="match status" value="1"/>
</dbReference>
<dbReference type="OrthoDB" id="8018097at2"/>
<dbReference type="RefSeq" id="WP_110372487.1">
    <property type="nucleotide sequence ID" value="NZ_JAHBRY010000001.1"/>
</dbReference>
<dbReference type="Proteomes" id="UP000248021">
    <property type="component" value="Unassembled WGS sequence"/>
</dbReference>
<keyword evidence="3" id="KW-1185">Reference proteome</keyword>
<protein>
    <submittedName>
        <fullName evidence="2">Uncharacterized protein DUF4440</fullName>
    </submittedName>
</protein>
<evidence type="ECO:0000259" key="1">
    <source>
        <dbReference type="Pfam" id="PF14534"/>
    </source>
</evidence>
<dbReference type="InterPro" id="IPR027843">
    <property type="entry name" value="DUF4440"/>
</dbReference>
<proteinExistence type="predicted"/>